<dbReference type="RefSeq" id="XP_047769305.1">
    <property type="nucleotide sequence ID" value="XM_047913535.1"/>
</dbReference>
<feature type="chain" id="PRO_5040401753" evidence="2">
    <location>
        <begin position="26"/>
        <end position="1943"/>
    </location>
</feature>
<dbReference type="KEGG" id="ffu:CLAFUR5_14387"/>
<feature type="region of interest" description="Disordered" evidence="1">
    <location>
        <begin position="1628"/>
        <end position="1650"/>
    </location>
</feature>
<feature type="region of interest" description="Disordered" evidence="1">
    <location>
        <begin position="1029"/>
        <end position="1051"/>
    </location>
</feature>
<dbReference type="OrthoDB" id="5337308at2759"/>
<gene>
    <name evidence="3" type="ORF">CLAFUR5_14387</name>
</gene>
<evidence type="ECO:0000256" key="2">
    <source>
        <dbReference type="SAM" id="SignalP"/>
    </source>
</evidence>
<evidence type="ECO:0000313" key="3">
    <source>
        <dbReference type="EMBL" id="UJO24939.1"/>
    </source>
</evidence>
<feature type="region of interest" description="Disordered" evidence="1">
    <location>
        <begin position="399"/>
        <end position="507"/>
    </location>
</feature>
<keyword evidence="2" id="KW-0732">Signal</keyword>
<evidence type="ECO:0000313" key="4">
    <source>
        <dbReference type="Proteomes" id="UP000756132"/>
    </source>
</evidence>
<feature type="compositionally biased region" description="Polar residues" evidence="1">
    <location>
        <begin position="758"/>
        <end position="770"/>
    </location>
</feature>
<protein>
    <submittedName>
        <fullName evidence="3">Uncharacterized protein</fullName>
    </submittedName>
</protein>
<evidence type="ECO:0000256" key="1">
    <source>
        <dbReference type="SAM" id="MobiDB-lite"/>
    </source>
</evidence>
<name>A0A9Q8UWD6_PASFU</name>
<proteinExistence type="predicted"/>
<feature type="compositionally biased region" description="Low complexity" evidence="1">
    <location>
        <begin position="459"/>
        <end position="469"/>
    </location>
</feature>
<feature type="region of interest" description="Disordered" evidence="1">
    <location>
        <begin position="70"/>
        <end position="91"/>
    </location>
</feature>
<organism evidence="3 4">
    <name type="scientific">Passalora fulva</name>
    <name type="common">Tomato leaf mold</name>
    <name type="synonym">Cladosporium fulvum</name>
    <dbReference type="NCBI Taxonomy" id="5499"/>
    <lineage>
        <taxon>Eukaryota</taxon>
        <taxon>Fungi</taxon>
        <taxon>Dikarya</taxon>
        <taxon>Ascomycota</taxon>
        <taxon>Pezizomycotina</taxon>
        <taxon>Dothideomycetes</taxon>
        <taxon>Dothideomycetidae</taxon>
        <taxon>Mycosphaerellales</taxon>
        <taxon>Mycosphaerellaceae</taxon>
        <taxon>Fulvia</taxon>
    </lineage>
</organism>
<reference evidence="3" key="1">
    <citation type="submission" date="2021-12" db="EMBL/GenBank/DDBJ databases">
        <authorList>
            <person name="Zaccaron A."/>
            <person name="Stergiopoulos I."/>
        </authorList>
    </citation>
    <scope>NUCLEOTIDE SEQUENCE</scope>
    <source>
        <strain evidence="3">Race5_Kim</strain>
    </source>
</reference>
<feature type="compositionally biased region" description="Basic and acidic residues" evidence="1">
    <location>
        <begin position="447"/>
        <end position="457"/>
    </location>
</feature>
<feature type="compositionally biased region" description="Basic and acidic residues" evidence="1">
    <location>
        <begin position="413"/>
        <end position="438"/>
    </location>
</feature>
<feature type="region of interest" description="Disordered" evidence="1">
    <location>
        <begin position="1342"/>
        <end position="1379"/>
    </location>
</feature>
<keyword evidence="4" id="KW-1185">Reference proteome</keyword>
<sequence length="1943" mass="215554">MTSNLLPHAFLWAALPAQLLVSALPAHHNSNGAITNHTFHGNTTDVDVVAAELDPLLELLDNHRGDDELFKRADEESSSNIPETGRPDESTSYYVTGTGDLSQTPSNGGEQFNAVNVDTSIARGNAMLSLLRDDPITPHELRHSRFNNFADLERHGWSWNDRPAHQEDGKLQSAMAKLNIGAFYGIDDVEAKHNTQTMIAEMEYAATGAVYRNYYDFRKHAIVSTIYNSPDSASGFGKQYQNLLPPLQDWSDVTFLTLQRFSQGPYPTALNSVNEIVFAGVSDAPTISVLDFVLEEIEKGWRSREAIAYPGAKFRAGSADEVERDSFVAILGTPVGMSVAKLLGQHRDRSGLFRITSIDVFCNGCDPACPDPYVVFHLQDTPETGAGRTVVRRSGAVRSGGVDDANVTDEFLDSQRGDNKVAKRREVPSWESPGHPDPHYAVSIHNAFDRGNDRSRTESFSSNGSSGVSSDDDYDNVSRTDASHGLSDDAQADLPPDKAAQEQSRWTDSNDLAKYGWVVFEAPQDEVEEDFAWEGMGEIETDFEKPKLEGYISEHQHEVEVDGVKYPYTFGLYNNYYNLNRGVIIMVQAETPQETGPDLEPPVNGPYPPLSDWSDLTYLTFQIITRPNPNSRKNLRVLVFALISDDSFHAVFEQIMCASDMDSDGNSWDDRLGFEYGSVEHTALMGTPPGIAAANFLGQHKQQLGWLGVARVEVFRDAASGPDDEPQGYMVMHLEHGSKLQPGKGSILGEDLAEEPESTGSSHDTAMQIRSSSSEEEPSLEGWAFQQGARQELAGRDVDGTAPATTFNEAIYLKWGWTMTDQECDVADPDDAIQSIVDRYPEHGKLQSQTWTHTNDVEVEGVEYKATNGEYDNSYSPGVIITNDNMSPHEMAPKQRPPVTGPLPKLQHWSQVAAILYMDFFRTTELQAVVRRVITEERSRAVIKQIVQTSSAKIETQKVRLPGQLSFLPGQEPYYALLGIPHGKSVAYLLAQQRDILGDKCVKEIHLWWRLTSPYLWYEIGQAPCGAALAGSSKQTSSSKHTPKVPDQPDLSLAKPQLTAENAIGSFTQPQRPSLVRHGYAKRADNGQSTNEEDAILSRFRQAGEAYSYELNSVHYHFSQPSRFRAGQLEAATARSGWCFQGEPQSTPFCNPPLGPALAMMDIQNGGPLAIRTWQFDPDPDDGDAQVAVVSGLYARGLVVAVETVSPSNVMRDGARPPELQFWSDIAFIQYTQLYPQNRLKNVVRMAVVEDDTALVVEAIRQSRRLSDDRSNAMNYPQTPNAIVLYWGQRDSNATLGTAGGKGVANMLLQHRDDLGHRCVQEIRIWYGPDKDSSHIWFRIKSAPCGPSPQESRRSKRSEGVTLSDIESAGASDAAPPTVNDEQKALDTLSAKGGGWALDLDDTNPDLWCNAVFKAASNFVPSGRALNFIYKQQQEHIAVRKITWKHDRQVTSSTGPLQPTMAEYSNAYLPGTIIGLSNESPKQRGISSGIDLNNADNIPALQFWSDITFLQYMSMFPMRPLQAIIQQNVYNLETKEAVDAIRHIDYNLRDEPILTDYPQFPGLQLDYGSKAFFALLAVPVGRSIALMLSTHRDELRPLCVWEIRVWWDTGMENTTIWYRIKVTPCGPPRGPAGPAKRSNNDLQSDPGRLGKRVDPAYISAPSTPEDDMKLLTTLSKAGGAWAVALDSNDPKYWEHGVYQYGQLQEKTAKWGWTLESSMQSSAAAMLPATVPVFKDIYGKDLSKISMWAYLESWGQAWQKIVAQNIKSPASSGPKQNPPNHGPYPPLEHWSDLTFLQYSDLFCNDPLQNVIQLEVYNKQAKQVVNAIRHTIFDLNDDTTNPANYPAFPGLTIVFNTKAYNALLAIPNGKGIAQLLSQNRATLGHKCVEEIRFWYDFDITHDTPTMWYKVKDAPCGSPGAELANDPEKLAQATQEEFEMGLLETT</sequence>
<accession>A0A9Q8UWD6</accession>
<dbReference type="Proteomes" id="UP000756132">
    <property type="component" value="Chromosome 13"/>
</dbReference>
<feature type="signal peptide" evidence="2">
    <location>
        <begin position="1"/>
        <end position="25"/>
    </location>
</feature>
<dbReference type="GeneID" id="71994265"/>
<feature type="region of interest" description="Disordered" evidence="1">
    <location>
        <begin position="753"/>
        <end position="780"/>
    </location>
</feature>
<dbReference type="EMBL" id="CP090175">
    <property type="protein sequence ID" value="UJO24939.1"/>
    <property type="molecule type" value="Genomic_DNA"/>
</dbReference>
<reference evidence="3" key="2">
    <citation type="journal article" date="2022" name="Microb. Genom.">
        <title>A chromosome-scale genome assembly of the tomato pathogen Cladosporium fulvum reveals a compartmentalized genome architecture and the presence of a dispensable chromosome.</title>
        <authorList>
            <person name="Zaccaron A.Z."/>
            <person name="Chen L.H."/>
            <person name="Samaras A."/>
            <person name="Stergiopoulos I."/>
        </authorList>
    </citation>
    <scope>NUCLEOTIDE SEQUENCE</scope>
    <source>
        <strain evidence="3">Race5_Kim</strain>
    </source>
</reference>